<comment type="caution">
    <text evidence="2">The sequence shown here is derived from an EMBL/GenBank/DDBJ whole genome shotgun (WGS) entry which is preliminary data.</text>
</comment>
<reference evidence="2 3" key="1">
    <citation type="journal article" date="2023" name="Plants (Basel)">
        <title>Bridging the Gap: Combining Genomics and Transcriptomics Approaches to Understand Stylosanthes scabra, an Orphan Legume from the Brazilian Caatinga.</title>
        <authorList>
            <person name="Ferreira-Neto J.R.C."/>
            <person name="da Silva M.D."/>
            <person name="Binneck E."/>
            <person name="de Melo N.F."/>
            <person name="da Silva R.H."/>
            <person name="de Melo A.L.T.M."/>
            <person name="Pandolfi V."/>
            <person name="Bustamante F.O."/>
            <person name="Brasileiro-Vidal A.C."/>
            <person name="Benko-Iseppon A.M."/>
        </authorList>
    </citation>
    <scope>NUCLEOTIDE SEQUENCE [LARGE SCALE GENOMIC DNA]</scope>
    <source>
        <tissue evidence="2">Leaves</tissue>
    </source>
</reference>
<name>A0ABU6RW95_9FABA</name>
<feature type="region of interest" description="Disordered" evidence="1">
    <location>
        <begin position="73"/>
        <end position="95"/>
    </location>
</feature>
<gene>
    <name evidence="2" type="ORF">PIB30_095266</name>
</gene>
<keyword evidence="3" id="KW-1185">Reference proteome</keyword>
<protein>
    <submittedName>
        <fullName evidence="2">Uncharacterized protein</fullName>
    </submittedName>
</protein>
<accession>A0ABU6RW95</accession>
<dbReference type="Proteomes" id="UP001341840">
    <property type="component" value="Unassembled WGS sequence"/>
</dbReference>
<organism evidence="2 3">
    <name type="scientific">Stylosanthes scabra</name>
    <dbReference type="NCBI Taxonomy" id="79078"/>
    <lineage>
        <taxon>Eukaryota</taxon>
        <taxon>Viridiplantae</taxon>
        <taxon>Streptophyta</taxon>
        <taxon>Embryophyta</taxon>
        <taxon>Tracheophyta</taxon>
        <taxon>Spermatophyta</taxon>
        <taxon>Magnoliopsida</taxon>
        <taxon>eudicotyledons</taxon>
        <taxon>Gunneridae</taxon>
        <taxon>Pentapetalae</taxon>
        <taxon>rosids</taxon>
        <taxon>fabids</taxon>
        <taxon>Fabales</taxon>
        <taxon>Fabaceae</taxon>
        <taxon>Papilionoideae</taxon>
        <taxon>50 kb inversion clade</taxon>
        <taxon>dalbergioids sensu lato</taxon>
        <taxon>Dalbergieae</taxon>
        <taxon>Pterocarpus clade</taxon>
        <taxon>Stylosanthes</taxon>
    </lineage>
</organism>
<dbReference type="EMBL" id="JASCZI010032374">
    <property type="protein sequence ID" value="MED6128199.1"/>
    <property type="molecule type" value="Genomic_DNA"/>
</dbReference>
<sequence>MVDASAGGALMNKTPEEAWELIESMADNNQHFKVRATSTAKGVFEVTPSESTILAKSLVDIAAMLKQIKEGQAANSKPLTQHANTSQQVPMSAPNCKKIKPLPRPTTSMTIDNLHPITDNITHNLKDGVITNKTDGIHLNNHNKTCSANHTHTTNHKTHKTKDTNHLILDKPTLHQMFLHPIIKKLSVLINKKVGK</sequence>
<feature type="compositionally biased region" description="Polar residues" evidence="1">
    <location>
        <begin position="73"/>
        <end position="90"/>
    </location>
</feature>
<evidence type="ECO:0000313" key="3">
    <source>
        <dbReference type="Proteomes" id="UP001341840"/>
    </source>
</evidence>
<evidence type="ECO:0000256" key="1">
    <source>
        <dbReference type="SAM" id="MobiDB-lite"/>
    </source>
</evidence>
<proteinExistence type="predicted"/>
<evidence type="ECO:0000313" key="2">
    <source>
        <dbReference type="EMBL" id="MED6128199.1"/>
    </source>
</evidence>